<dbReference type="InterPro" id="IPR003869">
    <property type="entry name" value="Polysac_CapD-like"/>
</dbReference>
<protein>
    <submittedName>
        <fullName evidence="4">Polysaccharide biosynthesis protein</fullName>
    </submittedName>
</protein>
<feature type="transmembrane region" description="Helical" evidence="2">
    <location>
        <begin position="55"/>
        <end position="74"/>
    </location>
</feature>
<dbReference type="InterPro" id="IPR036291">
    <property type="entry name" value="NAD(P)-bd_dom_sf"/>
</dbReference>
<feature type="transmembrane region" description="Helical" evidence="2">
    <location>
        <begin position="21"/>
        <end position="43"/>
    </location>
</feature>
<dbReference type="EMBL" id="CP032819">
    <property type="protein sequence ID" value="AZS30496.1"/>
    <property type="molecule type" value="Genomic_DNA"/>
</dbReference>
<evidence type="ECO:0000259" key="3">
    <source>
        <dbReference type="Pfam" id="PF02719"/>
    </source>
</evidence>
<dbReference type="InterPro" id="IPR029063">
    <property type="entry name" value="SAM-dependent_MTases_sf"/>
</dbReference>
<keyword evidence="2" id="KW-0812">Transmembrane</keyword>
<dbReference type="OrthoDB" id="9803111at2"/>
<dbReference type="Pfam" id="PF02719">
    <property type="entry name" value="Polysacc_synt_2"/>
    <property type="match status" value="1"/>
</dbReference>
<proteinExistence type="inferred from homology"/>
<dbReference type="KEGG" id="buy:D8S85_13690"/>
<sequence>MKNSLHSICDRLREGKKYMNSRAILLVDIFLSAGSSFVTLLFVDNFIIDLSRSTYVLVMIGTCLTSFLAFWGLSVNRNIIRHATIKSIGRMGMAVLLKEILLVGMILVSGEHLFGQHLFACGLIDFLVTTAVLVGFRVTLVLVYDFAISLYGSGKTRVLVYGTGDKSVALKKRMHTSKHYHVVGFVNPDKYLKSFVISELPVYYFADEPNFVRFVKKYNINGLLYPSHEEARREKDRLVRFCQENGVKNLVSPPIDVLGDGAKKTVIREIRIEDLLGREEIRVNTREIAAYFAGKVVMVTGAAGSIGSELCRQLATFGVKHLVLFDNAETPMHELRLELERNFPGLTFTPFIGDVRQKERLRMAFEMYHPRVVFHAAAYKHVPLMEENPCEAVRVNVEGSRLVADFCVEYDVDMMVMISTDKAVNPTNVMGASKRLAEIYVQSLGLAIERGEVKGKTRFVTTRFGNVLGSNGSVIPYFRKQIERGGPVTVTDPGITRFFMTIPEACRLVMEAAAMSTGNQIFVFDMGEPVKIVDLAERMIRLAGYVPNEDIQIKFIGLRPGEKLYEEVLSSEENTIPTGNAKIRVAKVREYKRNEILEAYDRLEELALAVKIEDTVRLMKRIVPEFKSRNSRFEMLDREKLPEGIAIK</sequence>
<dbReference type="RefSeq" id="WP_106481144.1">
    <property type="nucleotide sequence ID" value="NZ_CP032819.1"/>
</dbReference>
<evidence type="ECO:0000313" key="4">
    <source>
        <dbReference type="EMBL" id="AZS30496.1"/>
    </source>
</evidence>
<reference evidence="4 5" key="1">
    <citation type="submission" date="2018-10" db="EMBL/GenBank/DDBJ databases">
        <title>Butyricimonas faecalis sp. nov., isolated from human faeces and emended description of the genus Butyricimonas.</title>
        <authorList>
            <person name="Le Roy T."/>
            <person name="Van der Smissen P."/>
            <person name="Paquot A."/>
            <person name="Delzenne N."/>
            <person name="Muccioli G."/>
            <person name="Collet J.-F."/>
            <person name="Cani P.D."/>
        </authorList>
    </citation>
    <scope>NUCLEOTIDE SEQUENCE [LARGE SCALE GENOMIC DNA]</scope>
    <source>
        <strain evidence="4 5">H184</strain>
    </source>
</reference>
<dbReference type="PANTHER" id="PTHR43318">
    <property type="entry name" value="UDP-N-ACETYLGLUCOSAMINE 4,6-DEHYDRATASE"/>
    <property type="match status" value="1"/>
</dbReference>
<evidence type="ECO:0000313" key="5">
    <source>
        <dbReference type="Proteomes" id="UP000270673"/>
    </source>
</evidence>
<feature type="domain" description="Polysaccharide biosynthesis protein CapD-like" evidence="3">
    <location>
        <begin position="297"/>
        <end position="586"/>
    </location>
</feature>
<dbReference type="Proteomes" id="UP000270673">
    <property type="component" value="Chromosome"/>
</dbReference>
<name>A0A3Q9IRP7_9BACT</name>
<dbReference type="SUPFAM" id="SSF51735">
    <property type="entry name" value="NAD(P)-binding Rossmann-fold domains"/>
    <property type="match status" value="1"/>
</dbReference>
<dbReference type="PANTHER" id="PTHR43318:SF1">
    <property type="entry name" value="POLYSACCHARIDE BIOSYNTHESIS PROTEIN EPSC-RELATED"/>
    <property type="match status" value="1"/>
</dbReference>
<comment type="similarity">
    <text evidence="1">Belongs to the polysaccharide synthase family.</text>
</comment>
<keyword evidence="2" id="KW-1133">Transmembrane helix</keyword>
<gene>
    <name evidence="4" type="ORF">D8S85_13690</name>
</gene>
<keyword evidence="2" id="KW-0472">Membrane</keyword>
<dbReference type="InterPro" id="IPR051203">
    <property type="entry name" value="Polysaccharide_Synthase-Rel"/>
</dbReference>
<dbReference type="AlphaFoldDB" id="A0A3Q9IRP7"/>
<evidence type="ECO:0000256" key="1">
    <source>
        <dbReference type="ARBA" id="ARBA00007430"/>
    </source>
</evidence>
<dbReference type="Gene3D" id="3.40.50.720">
    <property type="entry name" value="NAD(P)-binding Rossmann-like Domain"/>
    <property type="match status" value="2"/>
</dbReference>
<evidence type="ECO:0000256" key="2">
    <source>
        <dbReference type="SAM" id="Phobius"/>
    </source>
</evidence>
<dbReference type="SUPFAM" id="SSF53335">
    <property type="entry name" value="S-adenosyl-L-methionine-dependent methyltransferases"/>
    <property type="match status" value="1"/>
</dbReference>
<keyword evidence="5" id="KW-1185">Reference proteome</keyword>
<feature type="transmembrane region" description="Helical" evidence="2">
    <location>
        <begin position="95"/>
        <end position="114"/>
    </location>
</feature>
<dbReference type="CDD" id="cd05237">
    <property type="entry name" value="UDP_invert_4-6DH_SDR_e"/>
    <property type="match status" value="1"/>
</dbReference>
<organism evidence="4 5">
    <name type="scientific">Butyricimonas faecalis</name>
    <dbReference type="NCBI Taxonomy" id="2093856"/>
    <lineage>
        <taxon>Bacteria</taxon>
        <taxon>Pseudomonadati</taxon>
        <taxon>Bacteroidota</taxon>
        <taxon>Bacteroidia</taxon>
        <taxon>Bacteroidales</taxon>
        <taxon>Odoribacteraceae</taxon>
        <taxon>Butyricimonas</taxon>
    </lineage>
</organism>
<accession>A0A3Q9IRP7</accession>